<dbReference type="SMART" id="SM00698">
    <property type="entry name" value="MORN"/>
    <property type="match status" value="4"/>
</dbReference>
<comment type="caution">
    <text evidence="3">The sequence shown here is derived from an EMBL/GenBank/DDBJ whole genome shotgun (WGS) entry which is preliminary data.</text>
</comment>
<feature type="compositionally biased region" description="Acidic residues" evidence="2">
    <location>
        <begin position="138"/>
        <end position="149"/>
    </location>
</feature>
<dbReference type="GO" id="GO:0005829">
    <property type="term" value="C:cytosol"/>
    <property type="evidence" value="ECO:0007669"/>
    <property type="project" value="TreeGrafter"/>
</dbReference>
<name>A0A9K3K6S7_9STRA</name>
<dbReference type="OrthoDB" id="418492at2759"/>
<evidence type="ECO:0000256" key="1">
    <source>
        <dbReference type="ARBA" id="ARBA00022737"/>
    </source>
</evidence>
<feature type="compositionally biased region" description="Acidic residues" evidence="2">
    <location>
        <begin position="231"/>
        <end position="263"/>
    </location>
</feature>
<dbReference type="AlphaFoldDB" id="A0A9K3K6S7"/>
<sequence length="693" mass="79251">MNRQVDGGIVGAAPPLPKCFCNWKHCRTYQKAFREFKHPLFNGVIKLKFVKNDRKSLALKATVDRTLHVDAVKRNEWREADKELQCRYYVARHHFTEALIKQYLGDRRAWEWNEPLNMKQAKTFLWSLDRQDVYHSEDEAEDDEDEDSPPDTCKRLMSRRTNTSITDTLKAFEDDLGNVKNGVSEIALAQKDEENKRLREELNECQKQLSMLHNMVNKLQVDIEKEKEEVSSEEEDYEVVESSTDEENDDDDEEEEEEEYEDWSNERDRPIESEDEDETISTFHVNGNANGSHSGRAGSRHSSAVRKGSVHSKRSLRRDSVHSRHSMHSRSRHSMRRDSIHSRRSMRGGMDDGASVMSRQSLQSISPSIKSLPREIQLMDDEEDSKGKDDYSFFDDSYRRHDDDARSEGSRSGASRSRKSIVSGGRSRGRNSRRPVGNAVNTKTKTGPNGRAGSAVPREIDLSGDEVEPDVTNVNVSTDTFFVTERQIVDPYGEKGVYSGALSKSTGMPNGNGRLEYEKEGRWYEGDWIHGRWTGYGRLSNGDGDFYEGGLKNDHKHGHGVMRFADGRVFEGEYIRGQMVNGKMTYQDGSVYEGAWVDGMRHGKGKCIFIDGSEYEGDFREGNFHGHGKMTWNDGGWYVGEWCDGEMHGRGKEIRPDGSERHDGEWARGQPIRSASDARRRRQQQQQRIVDAG</sequence>
<proteinExistence type="predicted"/>
<feature type="region of interest" description="Disordered" evidence="2">
    <location>
        <begin position="224"/>
        <end position="465"/>
    </location>
</feature>
<feature type="compositionally biased region" description="Basic residues" evidence="2">
    <location>
        <begin position="323"/>
        <end position="335"/>
    </location>
</feature>
<feature type="compositionally biased region" description="Basic and acidic residues" evidence="2">
    <location>
        <begin position="650"/>
        <end position="666"/>
    </location>
</feature>
<gene>
    <name evidence="3" type="ORF">IV203_033527</name>
</gene>
<feature type="region of interest" description="Disordered" evidence="2">
    <location>
        <begin position="136"/>
        <end position="155"/>
    </location>
</feature>
<dbReference type="PANTHER" id="PTHR43215:SF14">
    <property type="entry name" value="RADIAL SPOKE HEAD 1 HOMOLOG"/>
    <property type="match status" value="1"/>
</dbReference>
<dbReference type="InterPro" id="IPR003409">
    <property type="entry name" value="MORN"/>
</dbReference>
<dbReference type="PANTHER" id="PTHR43215">
    <property type="entry name" value="RADIAL SPOKE HEAD 1 HOMOLOG"/>
    <property type="match status" value="1"/>
</dbReference>
<feature type="compositionally biased region" description="Polar residues" evidence="2">
    <location>
        <begin position="357"/>
        <end position="369"/>
    </location>
</feature>
<feature type="compositionally biased region" description="Low complexity" evidence="2">
    <location>
        <begin position="286"/>
        <end position="302"/>
    </location>
</feature>
<protein>
    <submittedName>
        <fullName evidence="3">MORN repeat-containing protein</fullName>
    </submittedName>
</protein>
<dbReference type="Proteomes" id="UP000693970">
    <property type="component" value="Unassembled WGS sequence"/>
</dbReference>
<feature type="compositionally biased region" description="Basic and acidic residues" evidence="2">
    <location>
        <begin position="385"/>
        <end position="409"/>
    </location>
</feature>
<organism evidence="3 4">
    <name type="scientific">Nitzschia inconspicua</name>
    <dbReference type="NCBI Taxonomy" id="303405"/>
    <lineage>
        <taxon>Eukaryota</taxon>
        <taxon>Sar</taxon>
        <taxon>Stramenopiles</taxon>
        <taxon>Ochrophyta</taxon>
        <taxon>Bacillariophyta</taxon>
        <taxon>Bacillariophyceae</taxon>
        <taxon>Bacillariophycidae</taxon>
        <taxon>Bacillariales</taxon>
        <taxon>Bacillariaceae</taxon>
        <taxon>Nitzschia</taxon>
    </lineage>
</organism>
<evidence type="ECO:0000313" key="3">
    <source>
        <dbReference type="EMBL" id="KAG7337413.1"/>
    </source>
</evidence>
<keyword evidence="1" id="KW-0677">Repeat</keyword>
<evidence type="ECO:0000313" key="4">
    <source>
        <dbReference type="Proteomes" id="UP000693970"/>
    </source>
</evidence>
<feature type="region of interest" description="Disordered" evidence="2">
    <location>
        <begin position="650"/>
        <end position="693"/>
    </location>
</feature>
<keyword evidence="4" id="KW-1185">Reference proteome</keyword>
<feature type="compositionally biased region" description="Low complexity" evidence="2">
    <location>
        <begin position="684"/>
        <end position="693"/>
    </location>
</feature>
<dbReference type="Pfam" id="PF02493">
    <property type="entry name" value="MORN"/>
    <property type="match status" value="6"/>
</dbReference>
<reference evidence="3" key="1">
    <citation type="journal article" date="2021" name="Sci. Rep.">
        <title>Diploid genomic architecture of Nitzschia inconspicua, an elite biomass production diatom.</title>
        <authorList>
            <person name="Oliver A."/>
            <person name="Podell S."/>
            <person name="Pinowska A."/>
            <person name="Traller J.C."/>
            <person name="Smith S.R."/>
            <person name="McClure R."/>
            <person name="Beliaev A."/>
            <person name="Bohutskyi P."/>
            <person name="Hill E.A."/>
            <person name="Rabines A."/>
            <person name="Zheng H."/>
            <person name="Allen L.Z."/>
            <person name="Kuo A."/>
            <person name="Grigoriev I.V."/>
            <person name="Allen A.E."/>
            <person name="Hazlebeck D."/>
            <person name="Allen E.E."/>
        </authorList>
    </citation>
    <scope>NUCLEOTIDE SEQUENCE</scope>
    <source>
        <strain evidence="3">Hildebrandi</strain>
    </source>
</reference>
<dbReference type="EMBL" id="JAGRRH010000085">
    <property type="protein sequence ID" value="KAG7337413.1"/>
    <property type="molecule type" value="Genomic_DNA"/>
</dbReference>
<evidence type="ECO:0000256" key="2">
    <source>
        <dbReference type="SAM" id="MobiDB-lite"/>
    </source>
</evidence>
<feature type="compositionally biased region" description="Low complexity" evidence="2">
    <location>
        <begin position="410"/>
        <end position="425"/>
    </location>
</feature>
<accession>A0A9K3K6S7</accession>
<reference evidence="3" key="2">
    <citation type="submission" date="2021-04" db="EMBL/GenBank/DDBJ databases">
        <authorList>
            <person name="Podell S."/>
        </authorList>
    </citation>
    <scope>NUCLEOTIDE SEQUENCE</scope>
    <source>
        <strain evidence="3">Hildebrandi</strain>
    </source>
</reference>